<proteinExistence type="predicted"/>
<organism evidence="3 4">
    <name type="scientific">Funneliformis geosporum</name>
    <dbReference type="NCBI Taxonomy" id="1117311"/>
    <lineage>
        <taxon>Eukaryota</taxon>
        <taxon>Fungi</taxon>
        <taxon>Fungi incertae sedis</taxon>
        <taxon>Mucoromycota</taxon>
        <taxon>Glomeromycotina</taxon>
        <taxon>Glomeromycetes</taxon>
        <taxon>Glomerales</taxon>
        <taxon>Glomeraceae</taxon>
        <taxon>Funneliformis</taxon>
    </lineage>
</organism>
<gene>
    <name evidence="3" type="ORF">FWILDA_LOCUS4957</name>
</gene>
<protein>
    <submittedName>
        <fullName evidence="3">13153_t:CDS:1</fullName>
    </submittedName>
</protein>
<comment type="caution">
    <text evidence="3">The sequence shown here is derived from an EMBL/GenBank/DDBJ whole genome shotgun (WGS) entry which is preliminary data.</text>
</comment>
<keyword evidence="2" id="KW-1133">Transmembrane helix</keyword>
<name>A0A9W4WXM4_9GLOM</name>
<accession>A0A9W4WXM4</accession>
<feature type="non-terminal residue" evidence="3">
    <location>
        <position position="1"/>
    </location>
</feature>
<keyword evidence="4" id="KW-1185">Reference proteome</keyword>
<evidence type="ECO:0000256" key="1">
    <source>
        <dbReference type="SAM" id="MobiDB-lite"/>
    </source>
</evidence>
<dbReference type="AlphaFoldDB" id="A0A9W4WXM4"/>
<dbReference type="OrthoDB" id="2448421at2759"/>
<keyword evidence="2" id="KW-0812">Transmembrane</keyword>
<sequence>ETPKQVDTPKQVETPKQDETPKQVDTPKQVETPKQDEQPSTKTMLPTMTEPDEVITPTPTPTPINPNNKDDKKPITKYTTFTTTFTTVIPGTTKFVTTTNDQGEPTTLASYIPPSTVVVVKKVTSPMTEPSDIAQDYGNSNSIILNGSHGIWSIAISLIIGTSSFIFITLV</sequence>
<evidence type="ECO:0000313" key="3">
    <source>
        <dbReference type="EMBL" id="CAI2171191.1"/>
    </source>
</evidence>
<feature type="transmembrane region" description="Helical" evidence="2">
    <location>
        <begin position="150"/>
        <end position="170"/>
    </location>
</feature>
<reference evidence="3" key="1">
    <citation type="submission" date="2022-08" db="EMBL/GenBank/DDBJ databases">
        <authorList>
            <person name="Kallberg Y."/>
            <person name="Tangrot J."/>
            <person name="Rosling A."/>
        </authorList>
    </citation>
    <scope>NUCLEOTIDE SEQUENCE</scope>
    <source>
        <strain evidence="3">Wild A</strain>
    </source>
</reference>
<feature type="region of interest" description="Disordered" evidence="1">
    <location>
        <begin position="1"/>
        <end position="74"/>
    </location>
</feature>
<dbReference type="EMBL" id="CAMKVN010000792">
    <property type="protein sequence ID" value="CAI2171191.1"/>
    <property type="molecule type" value="Genomic_DNA"/>
</dbReference>
<dbReference type="Proteomes" id="UP001153678">
    <property type="component" value="Unassembled WGS sequence"/>
</dbReference>
<evidence type="ECO:0000256" key="2">
    <source>
        <dbReference type="SAM" id="Phobius"/>
    </source>
</evidence>
<evidence type="ECO:0000313" key="4">
    <source>
        <dbReference type="Proteomes" id="UP001153678"/>
    </source>
</evidence>
<feature type="compositionally biased region" description="Basic and acidic residues" evidence="1">
    <location>
        <begin position="13"/>
        <end position="22"/>
    </location>
</feature>
<keyword evidence="2" id="KW-0472">Membrane</keyword>